<dbReference type="AlphaFoldDB" id="A0A1I7XL03"/>
<feature type="compositionally biased region" description="Polar residues" evidence="6">
    <location>
        <begin position="236"/>
        <end position="251"/>
    </location>
</feature>
<dbReference type="InterPro" id="IPR041885">
    <property type="entry name" value="MAN1_winged_helix_dom"/>
</dbReference>
<name>A0A1I7XL03_HETBA</name>
<dbReference type="Proteomes" id="UP000095283">
    <property type="component" value="Unplaced"/>
</dbReference>
<feature type="transmembrane region" description="Helical" evidence="7">
    <location>
        <begin position="358"/>
        <end position="378"/>
    </location>
</feature>
<dbReference type="PROSITE" id="PS50954">
    <property type="entry name" value="LEM"/>
    <property type="match status" value="1"/>
</dbReference>
<dbReference type="GO" id="GO:0030514">
    <property type="term" value="P:negative regulation of BMP signaling pathway"/>
    <property type="evidence" value="ECO:0007669"/>
    <property type="project" value="TreeGrafter"/>
</dbReference>
<dbReference type="GO" id="GO:0006998">
    <property type="term" value="P:nuclear envelope organization"/>
    <property type="evidence" value="ECO:0007669"/>
    <property type="project" value="TreeGrafter"/>
</dbReference>
<dbReference type="InterPro" id="IPR012677">
    <property type="entry name" value="Nucleotide-bd_a/b_plait_sf"/>
</dbReference>
<keyword evidence="4 7" id="KW-0472">Membrane</keyword>
<evidence type="ECO:0000313" key="9">
    <source>
        <dbReference type="Proteomes" id="UP000095283"/>
    </source>
</evidence>
<evidence type="ECO:0000256" key="4">
    <source>
        <dbReference type="ARBA" id="ARBA00023136"/>
    </source>
</evidence>
<feature type="compositionally biased region" description="Low complexity" evidence="6">
    <location>
        <begin position="72"/>
        <end position="81"/>
    </location>
</feature>
<evidence type="ECO:0000256" key="6">
    <source>
        <dbReference type="SAM" id="MobiDB-lite"/>
    </source>
</evidence>
<keyword evidence="5" id="KW-0539">Nucleus</keyword>
<comment type="subcellular location">
    <subcellularLocation>
        <location evidence="1">Nucleus inner membrane</location>
        <topology evidence="1">Multi-pass membrane protein</topology>
    </subcellularLocation>
</comment>
<dbReference type="Gene3D" id="3.30.70.330">
    <property type="match status" value="1"/>
</dbReference>
<feature type="region of interest" description="Disordered" evidence="6">
    <location>
        <begin position="45"/>
        <end position="89"/>
    </location>
</feature>
<protein>
    <submittedName>
        <fullName evidence="10">LEM domain-containing protein</fullName>
    </submittedName>
</protein>
<reference evidence="10" key="1">
    <citation type="submission" date="2016-11" db="UniProtKB">
        <authorList>
            <consortium name="WormBaseParasite"/>
        </authorList>
    </citation>
    <scope>IDENTIFICATION</scope>
</reference>
<proteinExistence type="predicted"/>
<evidence type="ECO:0000259" key="8">
    <source>
        <dbReference type="PROSITE" id="PS50954"/>
    </source>
</evidence>
<dbReference type="InterPro" id="IPR003887">
    <property type="entry name" value="LEM_dom"/>
</dbReference>
<dbReference type="SMART" id="SM00540">
    <property type="entry name" value="LEM"/>
    <property type="match status" value="1"/>
</dbReference>
<feature type="transmembrane region" description="Helical" evidence="7">
    <location>
        <begin position="413"/>
        <end position="438"/>
    </location>
</feature>
<evidence type="ECO:0000256" key="7">
    <source>
        <dbReference type="SAM" id="Phobius"/>
    </source>
</evidence>
<sequence>MKEIEALSDTELRDELRTYSTNFGPITGTTRSVYEKKLAKLRKEGSKITVQTAPAKRTTSKSPARAPVAHFSSPIKSQKQISSRRKATRSESEGSSYICIDNIQRIKKFPRFCVFLNKYFKLLLYITSIHQLFLDESDSELSHVNAYTAPVKTKPISSTPEREYNPSNPVTPKSDVKTIKTITERRMTTSLPANDSVIGLRTELPSLKSDQPGATPPRKTAQPRTPPRSTRVTTTAYSLSGPTSSTRNKTSLLDRGQTIGSHGILDLGNTTGEEEDEDEGQETSRIIYNTNITGKEKRSPIRKAWDKLLGFDFKAGAVPGTKYEMRHGSTRTKVERDLRTGRIRVQQQSVGSRTFRDVSTVLMITLAIFLCLLAVAYLGTARQEVIAATTTAFTGAVKDTVQFFYKYAVLPTFIIFGVYFFVLYILSAAVLVLSIYYGHKKWQLMKEKEEAEFYDLVDRILDIIRESALDGEEYISVPHVRDLMFTPAKRRGAELARWERAVDFINANESRVATETRVMRGGQECAVWKWLPSKKTGWQGSAFSSAFSASPMVSPLSSNIPTEALTRCLKVREMFTKDEDDDVDVNAIERAIKEKVYPVRPVHVSVDTTSNDGVVFMKLANKDDAKQSFTALHGVWFNG</sequence>
<dbReference type="GO" id="GO:0031490">
    <property type="term" value="F:chromatin DNA binding"/>
    <property type="evidence" value="ECO:0007669"/>
    <property type="project" value="TreeGrafter"/>
</dbReference>
<evidence type="ECO:0000256" key="3">
    <source>
        <dbReference type="ARBA" id="ARBA00022989"/>
    </source>
</evidence>
<dbReference type="GO" id="GO:0005637">
    <property type="term" value="C:nuclear inner membrane"/>
    <property type="evidence" value="ECO:0007669"/>
    <property type="project" value="UniProtKB-SubCell"/>
</dbReference>
<feature type="compositionally biased region" description="Acidic residues" evidence="6">
    <location>
        <begin position="272"/>
        <end position="281"/>
    </location>
</feature>
<dbReference type="WBParaSite" id="Hba_17998">
    <property type="protein sequence ID" value="Hba_17998"/>
    <property type="gene ID" value="Hba_17998"/>
</dbReference>
<dbReference type="Gene3D" id="1.10.720.40">
    <property type="match status" value="1"/>
</dbReference>
<dbReference type="Gene3D" id="1.10.10.1180">
    <property type="entry name" value="MAN1, winged-helix domain"/>
    <property type="match status" value="1"/>
</dbReference>
<feature type="compositionally biased region" description="Polar residues" evidence="6">
    <location>
        <begin position="155"/>
        <end position="171"/>
    </location>
</feature>
<keyword evidence="3 7" id="KW-1133">Transmembrane helix</keyword>
<dbReference type="FunFam" id="1.10.720.40:FF:000001">
    <property type="entry name" value="LEM domain containing 2, isoform CRA_a"/>
    <property type="match status" value="1"/>
</dbReference>
<dbReference type="Pfam" id="PF03020">
    <property type="entry name" value="LEM"/>
    <property type="match status" value="1"/>
</dbReference>
<feature type="compositionally biased region" description="Basic and acidic residues" evidence="6">
    <location>
        <begin position="174"/>
        <end position="187"/>
    </location>
</feature>
<accession>A0A1I7XL03</accession>
<organism evidence="9 10">
    <name type="scientific">Heterorhabditis bacteriophora</name>
    <name type="common">Entomopathogenic nematode worm</name>
    <dbReference type="NCBI Taxonomy" id="37862"/>
    <lineage>
        <taxon>Eukaryota</taxon>
        <taxon>Metazoa</taxon>
        <taxon>Ecdysozoa</taxon>
        <taxon>Nematoda</taxon>
        <taxon>Chromadorea</taxon>
        <taxon>Rhabditida</taxon>
        <taxon>Rhabditina</taxon>
        <taxon>Rhabditomorpha</taxon>
        <taxon>Strongyloidea</taxon>
        <taxon>Heterorhabditidae</taxon>
        <taxon>Heterorhabditis</taxon>
    </lineage>
</organism>
<keyword evidence="2 7" id="KW-0812">Transmembrane</keyword>
<dbReference type="SUPFAM" id="SSF63451">
    <property type="entry name" value="LEM domain"/>
    <property type="match status" value="1"/>
</dbReference>
<dbReference type="InterPro" id="IPR011015">
    <property type="entry name" value="LEM/LEM-like_dom_sf"/>
</dbReference>
<dbReference type="PANTHER" id="PTHR13428">
    <property type="entry name" value="INNER NUCLEAR MEMBRANE PROTEIN MAN1 LEM DOMAIN CONTAINING PROTEIN"/>
    <property type="match status" value="1"/>
</dbReference>
<evidence type="ECO:0000256" key="5">
    <source>
        <dbReference type="ARBA" id="ARBA00023242"/>
    </source>
</evidence>
<dbReference type="InterPro" id="IPR052277">
    <property type="entry name" value="INM_ESCRT-Associated"/>
</dbReference>
<dbReference type="CDD" id="cd12940">
    <property type="entry name" value="LEM_LAP2_LEMD1"/>
    <property type="match status" value="1"/>
</dbReference>
<dbReference type="PANTHER" id="PTHR13428:SF12">
    <property type="entry name" value="INNER NUCLEAR MEMBRANE PROTEIN MAN1"/>
    <property type="match status" value="1"/>
</dbReference>
<keyword evidence="9" id="KW-1185">Reference proteome</keyword>
<evidence type="ECO:0000256" key="2">
    <source>
        <dbReference type="ARBA" id="ARBA00022692"/>
    </source>
</evidence>
<evidence type="ECO:0000313" key="10">
    <source>
        <dbReference type="WBParaSite" id="Hba_17998"/>
    </source>
</evidence>
<evidence type="ECO:0000256" key="1">
    <source>
        <dbReference type="ARBA" id="ARBA00004473"/>
    </source>
</evidence>
<feature type="domain" description="LEM" evidence="8">
    <location>
        <begin position="1"/>
        <end position="45"/>
    </location>
</feature>
<feature type="region of interest" description="Disordered" evidence="6">
    <location>
        <begin position="153"/>
        <end position="283"/>
    </location>
</feature>